<dbReference type="InterPro" id="IPR036388">
    <property type="entry name" value="WH-like_DNA-bd_sf"/>
</dbReference>
<sequence length="156" mass="18484">MNRQSISYPNLLLSKFLELYDKQDVLTKLDSRNVIQGYGISDTNCIEQIGSTENLNVTKIAKKLHLTRGAVSKIIKKLISSGDVISYQHDENKKEIYYKLTEKGRLLYKEHHRRHKAWEERDLKFFNEIQEKELEVVCNFMNSFNKYLDKEIKKLK</sequence>
<dbReference type="InterPro" id="IPR000835">
    <property type="entry name" value="HTH_MarR-typ"/>
</dbReference>
<dbReference type="CDD" id="cd00090">
    <property type="entry name" value="HTH_ARSR"/>
    <property type="match status" value="1"/>
</dbReference>
<evidence type="ECO:0000313" key="5">
    <source>
        <dbReference type="EMBL" id="SDP72606.1"/>
    </source>
</evidence>
<dbReference type="AlphaFoldDB" id="A0A1H0V3F3"/>
<evidence type="ECO:0000259" key="4">
    <source>
        <dbReference type="PROSITE" id="PS50995"/>
    </source>
</evidence>
<evidence type="ECO:0000256" key="1">
    <source>
        <dbReference type="ARBA" id="ARBA00023015"/>
    </source>
</evidence>
<dbReference type="GO" id="GO:0003700">
    <property type="term" value="F:DNA-binding transcription factor activity"/>
    <property type="evidence" value="ECO:0007669"/>
    <property type="project" value="InterPro"/>
</dbReference>
<organism evidence="5 6">
    <name type="scientific">Desulforhopalus singaporensis</name>
    <dbReference type="NCBI Taxonomy" id="91360"/>
    <lineage>
        <taxon>Bacteria</taxon>
        <taxon>Pseudomonadati</taxon>
        <taxon>Thermodesulfobacteriota</taxon>
        <taxon>Desulfobulbia</taxon>
        <taxon>Desulfobulbales</taxon>
        <taxon>Desulfocapsaceae</taxon>
        <taxon>Desulforhopalus</taxon>
    </lineage>
</organism>
<evidence type="ECO:0000256" key="2">
    <source>
        <dbReference type="ARBA" id="ARBA00023125"/>
    </source>
</evidence>
<dbReference type="PROSITE" id="PS50995">
    <property type="entry name" value="HTH_MARR_2"/>
    <property type="match status" value="1"/>
</dbReference>
<dbReference type="Proteomes" id="UP000199073">
    <property type="component" value="Unassembled WGS sequence"/>
</dbReference>
<dbReference type="InterPro" id="IPR036390">
    <property type="entry name" value="WH_DNA-bd_sf"/>
</dbReference>
<dbReference type="InterPro" id="IPR011991">
    <property type="entry name" value="ArsR-like_HTH"/>
</dbReference>
<keyword evidence="3" id="KW-0804">Transcription</keyword>
<dbReference type="PANTHER" id="PTHR35790:SF4">
    <property type="entry name" value="HTH-TYPE TRANSCRIPTIONAL REGULATOR PCHR"/>
    <property type="match status" value="1"/>
</dbReference>
<dbReference type="Gene3D" id="1.10.10.10">
    <property type="entry name" value="Winged helix-like DNA-binding domain superfamily/Winged helix DNA-binding domain"/>
    <property type="match status" value="1"/>
</dbReference>
<reference evidence="5 6" key="1">
    <citation type="submission" date="2016-10" db="EMBL/GenBank/DDBJ databases">
        <authorList>
            <person name="de Groot N.N."/>
        </authorList>
    </citation>
    <scope>NUCLEOTIDE SEQUENCE [LARGE SCALE GENOMIC DNA]</scope>
    <source>
        <strain evidence="5 6">DSM 12130</strain>
    </source>
</reference>
<dbReference type="InterPro" id="IPR052067">
    <property type="entry name" value="Metal_resp_HTH_trans_reg"/>
</dbReference>
<gene>
    <name evidence="5" type="ORF">SAMN05660330_03843</name>
</gene>
<dbReference type="Pfam" id="PF01047">
    <property type="entry name" value="MarR"/>
    <property type="match status" value="1"/>
</dbReference>
<accession>A0A1H0V3F3</accession>
<keyword evidence="2 5" id="KW-0238">DNA-binding</keyword>
<dbReference type="STRING" id="91360.SAMN05660330_03843"/>
<evidence type="ECO:0000256" key="3">
    <source>
        <dbReference type="ARBA" id="ARBA00023163"/>
    </source>
</evidence>
<proteinExistence type="predicted"/>
<dbReference type="PANTHER" id="PTHR35790">
    <property type="entry name" value="HTH-TYPE TRANSCRIPTIONAL REGULATOR PCHR"/>
    <property type="match status" value="1"/>
</dbReference>
<dbReference type="GO" id="GO:0003677">
    <property type="term" value="F:DNA binding"/>
    <property type="evidence" value="ECO:0007669"/>
    <property type="project" value="UniProtKB-KW"/>
</dbReference>
<evidence type="ECO:0000313" key="6">
    <source>
        <dbReference type="Proteomes" id="UP000199073"/>
    </source>
</evidence>
<dbReference type="SUPFAM" id="SSF46785">
    <property type="entry name" value="Winged helix' DNA-binding domain"/>
    <property type="match status" value="1"/>
</dbReference>
<dbReference type="OrthoDB" id="5358347at2"/>
<name>A0A1H0V3F3_9BACT</name>
<dbReference type="SMART" id="SM00347">
    <property type="entry name" value="HTH_MARR"/>
    <property type="match status" value="1"/>
</dbReference>
<protein>
    <submittedName>
        <fullName evidence="5">DNA-binding transcriptional regulator, MarR family</fullName>
    </submittedName>
</protein>
<feature type="domain" description="HTH marR-type" evidence="4">
    <location>
        <begin position="9"/>
        <end position="146"/>
    </location>
</feature>
<keyword evidence="1" id="KW-0805">Transcription regulation</keyword>
<keyword evidence="6" id="KW-1185">Reference proteome</keyword>
<dbReference type="EMBL" id="FNJI01000039">
    <property type="protein sequence ID" value="SDP72606.1"/>
    <property type="molecule type" value="Genomic_DNA"/>
</dbReference>